<gene>
    <name evidence="17" type="ORF">KEG57_51160</name>
</gene>
<dbReference type="InterPro" id="IPR015943">
    <property type="entry name" value="WD40/YVTN_repeat-like_dom_sf"/>
</dbReference>
<dbReference type="PANTHER" id="PTHR43047">
    <property type="entry name" value="TWO-COMPONENT HISTIDINE PROTEIN KINASE"/>
    <property type="match status" value="1"/>
</dbReference>
<dbReference type="Pfam" id="PF00512">
    <property type="entry name" value="HisKA"/>
    <property type="match status" value="1"/>
</dbReference>
<dbReference type="SMART" id="SM00388">
    <property type="entry name" value="HisKA"/>
    <property type="match status" value="1"/>
</dbReference>
<protein>
    <recommendedName>
        <fullName evidence="3">histidine kinase</fullName>
        <ecNumber evidence="3">2.7.13.3</ecNumber>
    </recommendedName>
</protein>
<evidence type="ECO:0000256" key="10">
    <source>
        <dbReference type="ARBA" id="ARBA00022989"/>
    </source>
</evidence>
<dbReference type="Gene3D" id="2.130.10.10">
    <property type="entry name" value="YVTN repeat-like/Quinoprotein amine dehydrogenase"/>
    <property type="match status" value="3"/>
</dbReference>
<evidence type="ECO:0000256" key="11">
    <source>
        <dbReference type="ARBA" id="ARBA00023136"/>
    </source>
</evidence>
<feature type="domain" description="Response regulatory" evidence="16">
    <location>
        <begin position="1100"/>
        <end position="1216"/>
    </location>
</feature>
<evidence type="ECO:0000256" key="7">
    <source>
        <dbReference type="ARBA" id="ARBA00022741"/>
    </source>
</evidence>
<dbReference type="GO" id="GO:0000155">
    <property type="term" value="F:phosphorelay sensor kinase activity"/>
    <property type="evidence" value="ECO:0007669"/>
    <property type="project" value="InterPro"/>
</dbReference>
<evidence type="ECO:0000256" key="5">
    <source>
        <dbReference type="ARBA" id="ARBA00022679"/>
    </source>
</evidence>
<dbReference type="InterPro" id="IPR005467">
    <property type="entry name" value="His_kinase_dom"/>
</dbReference>
<proteinExistence type="predicted"/>
<accession>A0A9X3XGG3</accession>
<evidence type="ECO:0000256" key="12">
    <source>
        <dbReference type="PROSITE-ProRule" id="PRU00169"/>
    </source>
</evidence>
<dbReference type="FunFam" id="1.10.287.130:FF:000004">
    <property type="entry name" value="Ethylene receptor 1"/>
    <property type="match status" value="1"/>
</dbReference>
<dbReference type="Proteomes" id="UP001151081">
    <property type="component" value="Unassembled WGS sequence"/>
</dbReference>
<sequence length="1302" mass="140274">MTLRPSSRHRRVLSGIASALVLSLARASSAADIVTLGAPTIRSFGADDGLPQNSVNAIAFEPGGRMWIGTQAGPASYDGRRFTPLPLPQAAASNWVTAIAVTHDGAVWFGLEMGDVFRYARERFTRVVAAEGPGGGLVRTIVETQEGSGHVLWVGTQGGLYRVDEGERLRRVELGPGFERVGVDAVREGRLPSGEPTLWVGTTGGLLHCEAGRCAPFATKADGLPHPTVTALLTTVGDGGRPELWVGTMEGLAHYADGRWEQLTTKNSPLPAGFVRTLGETVSGTGKRTLWIGTFGGGLARLHDGTWAVSNKARGALPDDYVMALAPSGGAHGAQVLWIGTNNGGLSRLRHEGWTAFTPRNSPLAGAVYAMTEVHAQGGAPELWFGMDGSVIRYAAGGFSTLTEPETPGGLGSSITTLLASRRELGVVWIGSASGQLHRFQDGHLTTYDPRSSPMPRGNVTDARESLDGHGLWVTTLGGGAARLDDKGAWQVLRRDNSQILDDGVTAVLETGRPGGKITTWFGTRRGLSRLEDGQWTSYTSAHAPLGGDFVATLAELPDARGARVLWIGTLGGGVARYDLDAEAWRAPLGTKSRPALPDDAVYQVRADARGRVYLFTNRGVARLAPRAPTEDDPAEFSLYTFTIDDGLPSNECNMNGSFVDSRGRIWAGTAGGAAVFDPAEEIEDVTPKPLALFSARAAGGALALDPGAALAWDQNTVSFDYALLSFFRERDTRLRTQMIGFDPAPSDWTTDTRSRYTNLSAGAYTFQVWGRDYAGNVAGPVSIAFQVKPAPWRTWWAYLGYALALSGLVWGGVRVRLRALARRNLELAQQVEERTAELKTAKEAADRANHAKSSFLASMSHELRTPLNGILGYTQLVARSSEISRENHERLGVVQRSGEHLLALIDDLLDLARIEAGRMELAPSDVHLPLLVQGVVDLCRVRAQDKGIAFHDLPAEGAPTWVRADEKRLTQVLLNLLGNAIKFTRTGSVTLRVEARGEEFFFHVEDTGPGIAPADVARIFQPFEQSGDRRARAEGAGLGLSITRAIVEQMGGRIEVRSVLGEGSTFTVALRLPDVPERTTAVDERPSEPITGYEGPRRVLLVVDDNENNRTLLRDTLGPLGFLVEEAEDGARAIALVEERKPDLVMLDLVLPDMHGDEVARRLRQLPALEAMPIVACSASGDEAQRRSAEEAGCDEFLPKPVRFAALFALLARRLGLTWIRTQRVMGEAPREEVPAPRIEPPADVVAGLSDLAERGRIPELLQALEGLAAEDARLSAWVSEVRALAETYRLRELCEKLASG</sequence>
<dbReference type="InterPro" id="IPR011006">
    <property type="entry name" value="CheY-like_superfamily"/>
</dbReference>
<evidence type="ECO:0000256" key="8">
    <source>
        <dbReference type="ARBA" id="ARBA00022777"/>
    </source>
</evidence>
<evidence type="ECO:0000256" key="2">
    <source>
        <dbReference type="ARBA" id="ARBA00004370"/>
    </source>
</evidence>
<dbReference type="FunFam" id="3.30.565.10:FF:000010">
    <property type="entry name" value="Sensor histidine kinase RcsC"/>
    <property type="match status" value="1"/>
</dbReference>
<dbReference type="CDD" id="cd16922">
    <property type="entry name" value="HATPase_EvgS-ArcB-TorS-like"/>
    <property type="match status" value="1"/>
</dbReference>
<dbReference type="InterPro" id="IPR036097">
    <property type="entry name" value="HisK_dim/P_sf"/>
</dbReference>
<dbReference type="SUPFAM" id="SSF47384">
    <property type="entry name" value="Homodimeric domain of signal transducing histidine kinase"/>
    <property type="match status" value="1"/>
</dbReference>
<dbReference type="GO" id="GO:0005524">
    <property type="term" value="F:ATP binding"/>
    <property type="evidence" value="ECO:0007669"/>
    <property type="project" value="UniProtKB-KW"/>
</dbReference>
<dbReference type="PROSITE" id="PS50109">
    <property type="entry name" value="HIS_KIN"/>
    <property type="match status" value="1"/>
</dbReference>
<dbReference type="GO" id="GO:0005886">
    <property type="term" value="C:plasma membrane"/>
    <property type="evidence" value="ECO:0007669"/>
    <property type="project" value="TreeGrafter"/>
</dbReference>
<dbReference type="GO" id="GO:0009927">
    <property type="term" value="F:histidine phosphotransfer kinase activity"/>
    <property type="evidence" value="ECO:0007669"/>
    <property type="project" value="TreeGrafter"/>
</dbReference>
<dbReference type="EMBL" id="JAGTJJ010000088">
    <property type="protein sequence ID" value="MDC3988930.1"/>
    <property type="molecule type" value="Genomic_DNA"/>
</dbReference>
<dbReference type="CDD" id="cd00082">
    <property type="entry name" value="HisKA"/>
    <property type="match status" value="1"/>
</dbReference>
<dbReference type="Pfam" id="PF00072">
    <property type="entry name" value="Response_reg"/>
    <property type="match status" value="1"/>
</dbReference>
<comment type="subcellular location">
    <subcellularLocation>
        <location evidence="2">Membrane</location>
    </subcellularLocation>
</comment>
<keyword evidence="10" id="KW-1133">Transmembrane helix</keyword>
<feature type="chain" id="PRO_5040743852" description="histidine kinase" evidence="14">
    <location>
        <begin position="31"/>
        <end position="1302"/>
    </location>
</feature>
<dbReference type="InterPro" id="IPR036890">
    <property type="entry name" value="HATPase_C_sf"/>
</dbReference>
<keyword evidence="7" id="KW-0547">Nucleotide-binding</keyword>
<dbReference type="InterPro" id="IPR003594">
    <property type="entry name" value="HATPase_dom"/>
</dbReference>
<dbReference type="EC" id="2.7.13.3" evidence="3"/>
<evidence type="ECO:0000313" key="18">
    <source>
        <dbReference type="Proteomes" id="UP001151081"/>
    </source>
</evidence>
<dbReference type="InterPro" id="IPR004358">
    <property type="entry name" value="Sig_transdc_His_kin-like_C"/>
</dbReference>
<keyword evidence="9" id="KW-0067">ATP-binding</keyword>
<dbReference type="Gene3D" id="3.40.50.2300">
    <property type="match status" value="1"/>
</dbReference>
<feature type="signal peptide" evidence="14">
    <location>
        <begin position="1"/>
        <end position="30"/>
    </location>
</feature>
<dbReference type="Gene3D" id="1.10.287.130">
    <property type="match status" value="1"/>
</dbReference>
<dbReference type="Gene3D" id="3.30.565.10">
    <property type="entry name" value="Histidine kinase-like ATPase, C-terminal domain"/>
    <property type="match status" value="1"/>
</dbReference>
<dbReference type="PROSITE" id="PS50110">
    <property type="entry name" value="RESPONSE_REGULATORY"/>
    <property type="match status" value="1"/>
</dbReference>
<dbReference type="Pfam" id="PF02518">
    <property type="entry name" value="HATPase_c"/>
    <property type="match status" value="1"/>
</dbReference>
<keyword evidence="18" id="KW-1185">Reference proteome</keyword>
<reference evidence="17 18" key="1">
    <citation type="submission" date="2021-04" db="EMBL/GenBank/DDBJ databases">
        <title>Genome analysis of Polyangium sp.</title>
        <authorList>
            <person name="Li Y."/>
            <person name="Wang J."/>
        </authorList>
    </citation>
    <scope>NUCLEOTIDE SEQUENCE [LARGE SCALE GENOMIC DNA]</scope>
    <source>
        <strain evidence="17 18">SDU14</strain>
    </source>
</reference>
<keyword evidence="6" id="KW-0812">Transmembrane</keyword>
<evidence type="ECO:0000256" key="9">
    <source>
        <dbReference type="ARBA" id="ARBA00022840"/>
    </source>
</evidence>
<keyword evidence="13" id="KW-0175">Coiled coil</keyword>
<evidence type="ECO:0000313" key="17">
    <source>
        <dbReference type="EMBL" id="MDC3988930.1"/>
    </source>
</evidence>
<dbReference type="PANTHER" id="PTHR43047:SF72">
    <property type="entry name" value="OSMOSENSING HISTIDINE PROTEIN KINASE SLN1"/>
    <property type="match status" value="1"/>
</dbReference>
<evidence type="ECO:0000256" key="1">
    <source>
        <dbReference type="ARBA" id="ARBA00000085"/>
    </source>
</evidence>
<feature type="coiled-coil region" evidence="13">
    <location>
        <begin position="825"/>
        <end position="852"/>
    </location>
</feature>
<dbReference type="SMART" id="SM00448">
    <property type="entry name" value="REC"/>
    <property type="match status" value="1"/>
</dbReference>
<feature type="domain" description="Histidine kinase" evidence="15">
    <location>
        <begin position="859"/>
        <end position="1075"/>
    </location>
</feature>
<dbReference type="SUPFAM" id="SSF63829">
    <property type="entry name" value="Calcium-dependent phosphotriesterase"/>
    <property type="match status" value="2"/>
</dbReference>
<dbReference type="Gene3D" id="2.60.40.10">
    <property type="entry name" value="Immunoglobulins"/>
    <property type="match status" value="1"/>
</dbReference>
<dbReference type="CDD" id="cd17546">
    <property type="entry name" value="REC_hyHK_CKI1_RcsC-like"/>
    <property type="match status" value="1"/>
</dbReference>
<dbReference type="SUPFAM" id="SSF55874">
    <property type="entry name" value="ATPase domain of HSP90 chaperone/DNA topoisomerase II/histidine kinase"/>
    <property type="match status" value="1"/>
</dbReference>
<keyword evidence="14" id="KW-0732">Signal</keyword>
<name>A0A9X3XGG3_9BACT</name>
<evidence type="ECO:0000259" key="16">
    <source>
        <dbReference type="PROSITE" id="PS50110"/>
    </source>
</evidence>
<feature type="modified residue" description="4-aspartylphosphate" evidence="12">
    <location>
        <position position="1149"/>
    </location>
</feature>
<comment type="catalytic activity">
    <reaction evidence="1">
        <text>ATP + protein L-histidine = ADP + protein N-phospho-L-histidine.</text>
        <dbReference type="EC" id="2.7.13.3"/>
    </reaction>
</comment>
<keyword evidence="8" id="KW-0418">Kinase</keyword>
<evidence type="ECO:0000259" key="15">
    <source>
        <dbReference type="PROSITE" id="PS50109"/>
    </source>
</evidence>
<keyword evidence="11" id="KW-0472">Membrane</keyword>
<evidence type="ECO:0000256" key="4">
    <source>
        <dbReference type="ARBA" id="ARBA00022553"/>
    </source>
</evidence>
<evidence type="ECO:0000256" key="6">
    <source>
        <dbReference type="ARBA" id="ARBA00022692"/>
    </source>
</evidence>
<comment type="caution">
    <text evidence="17">The sequence shown here is derived from an EMBL/GenBank/DDBJ whole genome shotgun (WGS) entry which is preliminary data.</text>
</comment>
<evidence type="ECO:0000256" key="13">
    <source>
        <dbReference type="SAM" id="Coils"/>
    </source>
</evidence>
<dbReference type="SMART" id="SM00387">
    <property type="entry name" value="HATPase_c"/>
    <property type="match status" value="1"/>
</dbReference>
<keyword evidence="5" id="KW-0808">Transferase</keyword>
<dbReference type="InterPro" id="IPR003661">
    <property type="entry name" value="HisK_dim/P_dom"/>
</dbReference>
<dbReference type="PRINTS" id="PR00344">
    <property type="entry name" value="BCTRLSENSOR"/>
</dbReference>
<dbReference type="RefSeq" id="WP_272425370.1">
    <property type="nucleotide sequence ID" value="NZ_JAGTJJ010000088.1"/>
</dbReference>
<keyword evidence="4 12" id="KW-0597">Phosphoprotein</keyword>
<dbReference type="InterPro" id="IPR013783">
    <property type="entry name" value="Ig-like_fold"/>
</dbReference>
<organism evidence="17 18">
    <name type="scientific">Polyangium jinanense</name>
    <dbReference type="NCBI Taxonomy" id="2829994"/>
    <lineage>
        <taxon>Bacteria</taxon>
        <taxon>Pseudomonadati</taxon>
        <taxon>Myxococcota</taxon>
        <taxon>Polyangia</taxon>
        <taxon>Polyangiales</taxon>
        <taxon>Polyangiaceae</taxon>
        <taxon>Polyangium</taxon>
    </lineage>
</organism>
<dbReference type="SUPFAM" id="SSF52172">
    <property type="entry name" value="CheY-like"/>
    <property type="match status" value="1"/>
</dbReference>
<evidence type="ECO:0000256" key="14">
    <source>
        <dbReference type="SAM" id="SignalP"/>
    </source>
</evidence>
<dbReference type="InterPro" id="IPR001789">
    <property type="entry name" value="Sig_transdc_resp-reg_receiver"/>
</dbReference>
<evidence type="ECO:0000256" key="3">
    <source>
        <dbReference type="ARBA" id="ARBA00012438"/>
    </source>
</evidence>